<proteinExistence type="predicted"/>
<evidence type="ECO:0000313" key="1">
    <source>
        <dbReference type="EMBL" id="JAI01311.1"/>
    </source>
</evidence>
<sequence>MPDPRATSWGWCSQALQQCKLNGQPSCWLLSPSTMHGLEA</sequence>
<dbReference type="AlphaFoldDB" id="A0A0E9XHM1"/>
<name>A0A0E9XHM1_ANGAN</name>
<reference evidence="1" key="1">
    <citation type="submission" date="2014-11" db="EMBL/GenBank/DDBJ databases">
        <authorList>
            <person name="Amaro Gonzalez C."/>
        </authorList>
    </citation>
    <scope>NUCLEOTIDE SEQUENCE</scope>
</reference>
<accession>A0A0E9XHM1</accession>
<dbReference type="EMBL" id="GBXM01007267">
    <property type="protein sequence ID" value="JAI01311.1"/>
    <property type="molecule type" value="Transcribed_RNA"/>
</dbReference>
<organism evidence="1">
    <name type="scientific">Anguilla anguilla</name>
    <name type="common">European freshwater eel</name>
    <name type="synonym">Muraena anguilla</name>
    <dbReference type="NCBI Taxonomy" id="7936"/>
    <lineage>
        <taxon>Eukaryota</taxon>
        <taxon>Metazoa</taxon>
        <taxon>Chordata</taxon>
        <taxon>Craniata</taxon>
        <taxon>Vertebrata</taxon>
        <taxon>Euteleostomi</taxon>
        <taxon>Actinopterygii</taxon>
        <taxon>Neopterygii</taxon>
        <taxon>Teleostei</taxon>
        <taxon>Anguilliformes</taxon>
        <taxon>Anguillidae</taxon>
        <taxon>Anguilla</taxon>
    </lineage>
</organism>
<reference evidence="1" key="2">
    <citation type="journal article" date="2015" name="Fish Shellfish Immunol.">
        <title>Early steps in the European eel (Anguilla anguilla)-Vibrio vulnificus interaction in the gills: Role of the RtxA13 toxin.</title>
        <authorList>
            <person name="Callol A."/>
            <person name="Pajuelo D."/>
            <person name="Ebbesson L."/>
            <person name="Teles M."/>
            <person name="MacKenzie S."/>
            <person name="Amaro C."/>
        </authorList>
    </citation>
    <scope>NUCLEOTIDE SEQUENCE</scope>
</reference>
<protein>
    <submittedName>
        <fullName evidence="1">Uncharacterized protein</fullName>
    </submittedName>
</protein>